<dbReference type="AlphaFoldDB" id="A0A369KW99"/>
<evidence type="ECO:0000313" key="2">
    <source>
        <dbReference type="Proteomes" id="UP000253934"/>
    </source>
</evidence>
<name>A0A369KW99_9BACT</name>
<dbReference type="InterPro" id="IPR023198">
    <property type="entry name" value="PGP-like_dom2"/>
</dbReference>
<dbReference type="Gene3D" id="1.10.150.240">
    <property type="entry name" value="Putative phosphatase, domain 2"/>
    <property type="match status" value="1"/>
</dbReference>
<gene>
    <name evidence="1" type="ORF">DCC88_07285</name>
</gene>
<dbReference type="SFLD" id="SFLDS00003">
    <property type="entry name" value="Haloacid_Dehalogenase"/>
    <property type="match status" value="1"/>
</dbReference>
<dbReference type="NCBIfam" id="TIGR01509">
    <property type="entry name" value="HAD-SF-IA-v3"/>
    <property type="match status" value="1"/>
</dbReference>
<dbReference type="SUPFAM" id="SSF56784">
    <property type="entry name" value="HAD-like"/>
    <property type="match status" value="1"/>
</dbReference>
<evidence type="ECO:0008006" key="3">
    <source>
        <dbReference type="Google" id="ProtNLM"/>
    </source>
</evidence>
<dbReference type="InterPro" id="IPR023214">
    <property type="entry name" value="HAD_sf"/>
</dbReference>
<keyword evidence="2" id="KW-1185">Reference proteome</keyword>
<dbReference type="Pfam" id="PF00702">
    <property type="entry name" value="Hydrolase"/>
    <property type="match status" value="1"/>
</dbReference>
<dbReference type="Gene3D" id="3.40.50.1000">
    <property type="entry name" value="HAD superfamily/HAD-like"/>
    <property type="match status" value="1"/>
</dbReference>
<dbReference type="InterPro" id="IPR006439">
    <property type="entry name" value="HAD-SF_hydro_IA"/>
</dbReference>
<comment type="caution">
    <text evidence="1">The sequence shown here is derived from an EMBL/GenBank/DDBJ whole genome shotgun (WGS) entry which is preliminary data.</text>
</comment>
<protein>
    <recommendedName>
        <fullName evidence="3">HAD family phosphatase</fullName>
    </recommendedName>
</protein>
<dbReference type="EMBL" id="QOVW01000069">
    <property type="protein sequence ID" value="RDB36003.1"/>
    <property type="molecule type" value="Genomic_DNA"/>
</dbReference>
<dbReference type="PANTHER" id="PTHR43611:SF3">
    <property type="entry name" value="FLAVIN MONONUCLEOTIDE HYDROLASE 1, CHLOROPLATIC"/>
    <property type="match status" value="1"/>
</dbReference>
<accession>A0A369KW99</accession>
<dbReference type="PRINTS" id="PR00413">
    <property type="entry name" value="HADHALOGNASE"/>
</dbReference>
<sequence>MLWPEISLNDIKLLDCVWTNERAKVCQKNKNFAGFVFFDIGGVLIDLDWDAFFLEYSKLLPVNISKDFNNIVALLKNEGTWSKWCSGQMGAFEYANCLNHALQRTFDVKDKSLSVHEIKQADSYVVGGVRHRVVEFAKLLRQKNFGIGVLSNATTWHEIMIEKRLPVRDIFDVTIFSQDVGYEKPDPQIYKHAFLEAKKFVNQKFATNLEAQDVYFIDDTPANVYAAREAGWQSGLVNLLNDVILQKLNSGLISPEELKAFSKQRENLLFGVLAGNRVEKIFGNMLE</sequence>
<dbReference type="Proteomes" id="UP000253934">
    <property type="component" value="Unassembled WGS sequence"/>
</dbReference>
<dbReference type="PANTHER" id="PTHR43611">
    <property type="entry name" value="ALPHA-D-GLUCOSE 1-PHOSPHATE PHOSPHATASE"/>
    <property type="match status" value="1"/>
</dbReference>
<dbReference type="InterPro" id="IPR036412">
    <property type="entry name" value="HAD-like_sf"/>
</dbReference>
<organism evidence="1 2">
    <name type="scientific">Spirobacillus cienkowskii</name>
    <dbReference type="NCBI Taxonomy" id="495820"/>
    <lineage>
        <taxon>Bacteria</taxon>
        <taxon>Pseudomonadati</taxon>
        <taxon>Bdellovibrionota</taxon>
        <taxon>Oligoflexia</taxon>
        <taxon>Silvanigrellales</taxon>
        <taxon>Spirobacillus</taxon>
    </lineage>
</organism>
<proteinExistence type="predicted"/>
<reference evidence="1" key="1">
    <citation type="submission" date="2018-04" db="EMBL/GenBank/DDBJ databases">
        <title>Draft genome sequence of the Candidatus Spirobacillus cienkowskii, a pathogen of freshwater Daphnia species, reconstructed from hemolymph metagenomic reads.</title>
        <authorList>
            <person name="Bresciani L."/>
            <person name="Lemos L.N."/>
            <person name="Wale N."/>
            <person name="Lin J.Y."/>
            <person name="Fernandes G.R."/>
            <person name="Duffy M.A."/>
            <person name="Rodrigues J.M."/>
        </authorList>
    </citation>
    <scope>NUCLEOTIDE SEQUENCE [LARGE SCALE GENOMIC DNA]</scope>
    <source>
        <strain evidence="1">Binning01</strain>
    </source>
</reference>
<dbReference type="SFLD" id="SFLDG01129">
    <property type="entry name" value="C1.5:_HAD__Beta-PGM__Phosphata"/>
    <property type="match status" value="1"/>
</dbReference>
<dbReference type="RefSeq" id="WP_338635321.1">
    <property type="nucleotide sequence ID" value="NZ_CP146516.1"/>
</dbReference>
<evidence type="ECO:0000313" key="1">
    <source>
        <dbReference type="EMBL" id="RDB36003.1"/>
    </source>
</evidence>
<dbReference type="NCBIfam" id="TIGR01549">
    <property type="entry name" value="HAD-SF-IA-v1"/>
    <property type="match status" value="1"/>
</dbReference>